<feature type="region of interest" description="Disordered" evidence="1">
    <location>
        <begin position="353"/>
        <end position="398"/>
    </location>
</feature>
<dbReference type="Pfam" id="PF21671">
    <property type="entry name" value="CPL1-like"/>
    <property type="match status" value="1"/>
</dbReference>
<name>A0A8K0UTX0_9AGAR</name>
<dbReference type="Proteomes" id="UP000813824">
    <property type="component" value="Unassembled WGS sequence"/>
</dbReference>
<evidence type="ECO:0000256" key="2">
    <source>
        <dbReference type="SAM" id="SignalP"/>
    </source>
</evidence>
<dbReference type="InterPro" id="IPR038955">
    <property type="entry name" value="PriA/CPL1_fungi"/>
</dbReference>
<dbReference type="InterPro" id="IPR048661">
    <property type="entry name" value="CPL1-like"/>
</dbReference>
<feature type="compositionally biased region" description="Acidic residues" evidence="1">
    <location>
        <begin position="366"/>
        <end position="398"/>
    </location>
</feature>
<protein>
    <recommendedName>
        <fullName evidence="3">Protein CPL1-like domain-containing protein</fullName>
    </recommendedName>
</protein>
<feature type="domain" description="Protein CPL1-like" evidence="3">
    <location>
        <begin position="246"/>
        <end position="301"/>
    </location>
</feature>
<dbReference type="EMBL" id="JAEVFJ010000007">
    <property type="protein sequence ID" value="KAH8103394.1"/>
    <property type="molecule type" value="Genomic_DNA"/>
</dbReference>
<dbReference type="PANTHER" id="PTHR35192">
    <property type="entry name" value="PROTEIN, PUTATIVE-RELATED"/>
    <property type="match status" value="1"/>
</dbReference>
<proteinExistence type="predicted"/>
<dbReference type="PANTHER" id="PTHR35192:SF2">
    <property type="entry name" value="APPLE DOMAIN-CONTAINING PROTEIN"/>
    <property type="match status" value="1"/>
</dbReference>
<organism evidence="4 5">
    <name type="scientific">Cristinia sonorae</name>
    <dbReference type="NCBI Taxonomy" id="1940300"/>
    <lineage>
        <taxon>Eukaryota</taxon>
        <taxon>Fungi</taxon>
        <taxon>Dikarya</taxon>
        <taxon>Basidiomycota</taxon>
        <taxon>Agaricomycotina</taxon>
        <taxon>Agaricomycetes</taxon>
        <taxon>Agaricomycetidae</taxon>
        <taxon>Agaricales</taxon>
        <taxon>Pleurotineae</taxon>
        <taxon>Stephanosporaceae</taxon>
        <taxon>Cristinia</taxon>
    </lineage>
</organism>
<comment type="caution">
    <text evidence="4">The sequence shown here is derived from an EMBL/GenBank/DDBJ whole genome shotgun (WGS) entry which is preliminary data.</text>
</comment>
<feature type="signal peptide" evidence="2">
    <location>
        <begin position="1"/>
        <end position="19"/>
    </location>
</feature>
<keyword evidence="2" id="KW-0732">Signal</keyword>
<sequence length="398" mass="42069">MKLLALTPLVLLAVSSASATSLTHGYDIVKSRQAKVHRDLLDVCVGLDADLTLADILRDGNPLVAGHLNVCLCVSAIPDFIKTNAAAKLAVNLLGVAKVTALIEALINNHPSCQHCSFPAHSHSMCAPSWPCQFECDHGYTPHTNPGDKHPSSCVCPAPKMECNGKCGDFPHGCGSAVPAPPPHRRSRLVGKRQFEEPTCEAGKEVCGVPGGTGWECVDTRTDKESCSSFRYHSAHFSLLIKLPTGGACTTPFPPDSFHTAIGQDCTSIDNVDVVDCRSSTCYVSSCKPGFEPSPSHDSCVPSSSTLDKRMFNLGPGVVAVGGHAKRSVVAGPKADIRNLVKLGEGAGLAAKVPRHEEHEHKEGCGCEDDDVDSDDSDSDDDGESDDSDSESEDEGDD</sequence>
<evidence type="ECO:0000259" key="3">
    <source>
        <dbReference type="Pfam" id="PF21671"/>
    </source>
</evidence>
<feature type="chain" id="PRO_5035469666" description="Protein CPL1-like domain-containing protein" evidence="2">
    <location>
        <begin position="20"/>
        <end position="398"/>
    </location>
</feature>
<accession>A0A8K0UTX0</accession>
<evidence type="ECO:0000313" key="5">
    <source>
        <dbReference type="Proteomes" id="UP000813824"/>
    </source>
</evidence>
<dbReference type="AlphaFoldDB" id="A0A8K0UTX0"/>
<keyword evidence="5" id="KW-1185">Reference proteome</keyword>
<reference evidence="4" key="1">
    <citation type="journal article" date="2021" name="New Phytol.">
        <title>Evolutionary innovations through gain and loss of genes in the ectomycorrhizal Boletales.</title>
        <authorList>
            <person name="Wu G."/>
            <person name="Miyauchi S."/>
            <person name="Morin E."/>
            <person name="Kuo A."/>
            <person name="Drula E."/>
            <person name="Varga T."/>
            <person name="Kohler A."/>
            <person name="Feng B."/>
            <person name="Cao Y."/>
            <person name="Lipzen A."/>
            <person name="Daum C."/>
            <person name="Hundley H."/>
            <person name="Pangilinan J."/>
            <person name="Johnson J."/>
            <person name="Barry K."/>
            <person name="LaButti K."/>
            <person name="Ng V."/>
            <person name="Ahrendt S."/>
            <person name="Min B."/>
            <person name="Choi I.G."/>
            <person name="Park H."/>
            <person name="Plett J.M."/>
            <person name="Magnuson J."/>
            <person name="Spatafora J.W."/>
            <person name="Nagy L.G."/>
            <person name="Henrissat B."/>
            <person name="Grigoriev I.V."/>
            <person name="Yang Z.L."/>
            <person name="Xu J."/>
            <person name="Martin F.M."/>
        </authorList>
    </citation>
    <scope>NUCLEOTIDE SEQUENCE</scope>
    <source>
        <strain evidence="4">KKN 215</strain>
    </source>
</reference>
<gene>
    <name evidence="4" type="ORF">BXZ70DRAFT_727352</name>
</gene>
<dbReference type="OrthoDB" id="439917at2759"/>
<evidence type="ECO:0000256" key="1">
    <source>
        <dbReference type="SAM" id="MobiDB-lite"/>
    </source>
</evidence>
<evidence type="ECO:0000313" key="4">
    <source>
        <dbReference type="EMBL" id="KAH8103394.1"/>
    </source>
</evidence>
<feature type="compositionally biased region" description="Basic and acidic residues" evidence="1">
    <location>
        <begin position="354"/>
        <end position="365"/>
    </location>
</feature>